<dbReference type="PANTHER" id="PTHR43690:SF18">
    <property type="entry name" value="INSULIN-DEGRADING ENZYME-RELATED"/>
    <property type="match status" value="1"/>
</dbReference>
<dbReference type="Gene3D" id="3.30.830.10">
    <property type="entry name" value="Metalloenzyme, LuxS/M16 peptidase-like"/>
    <property type="match status" value="3"/>
</dbReference>
<evidence type="ECO:0000259" key="10">
    <source>
        <dbReference type="Pfam" id="PF05193"/>
    </source>
</evidence>
<dbReference type="InterPro" id="IPR001431">
    <property type="entry name" value="Pept_M16_Zn_BS"/>
</dbReference>
<organism evidence="12 13">
    <name type="scientific">Leptotrombidium deliense</name>
    <dbReference type="NCBI Taxonomy" id="299467"/>
    <lineage>
        <taxon>Eukaryota</taxon>
        <taxon>Metazoa</taxon>
        <taxon>Ecdysozoa</taxon>
        <taxon>Arthropoda</taxon>
        <taxon>Chelicerata</taxon>
        <taxon>Arachnida</taxon>
        <taxon>Acari</taxon>
        <taxon>Acariformes</taxon>
        <taxon>Trombidiformes</taxon>
        <taxon>Prostigmata</taxon>
        <taxon>Anystina</taxon>
        <taxon>Parasitengona</taxon>
        <taxon>Trombiculoidea</taxon>
        <taxon>Trombiculidae</taxon>
        <taxon>Leptotrombidium</taxon>
    </lineage>
</organism>
<keyword evidence="7" id="KW-0482">Metalloprotease</keyword>
<dbReference type="PROSITE" id="PS00143">
    <property type="entry name" value="INSULINASE"/>
    <property type="match status" value="1"/>
</dbReference>
<keyword evidence="3" id="KW-0645">Protease</keyword>
<dbReference type="Pfam" id="PF16187">
    <property type="entry name" value="Peptidase_M16_M"/>
    <property type="match status" value="1"/>
</dbReference>
<evidence type="ECO:0000259" key="9">
    <source>
        <dbReference type="Pfam" id="PF00675"/>
    </source>
</evidence>
<feature type="domain" description="Peptidase M16 N-terminal" evidence="9">
    <location>
        <begin position="47"/>
        <end position="177"/>
    </location>
</feature>
<dbReference type="InterPro" id="IPR007863">
    <property type="entry name" value="Peptidase_M16_C"/>
</dbReference>
<protein>
    <submittedName>
        <fullName evidence="12">Nardilysin-like isoform X3</fullName>
    </submittedName>
</protein>
<feature type="domain" description="Peptidase M16 C-terminal" evidence="10">
    <location>
        <begin position="568"/>
        <end position="747"/>
    </location>
</feature>
<evidence type="ECO:0000259" key="11">
    <source>
        <dbReference type="Pfam" id="PF16187"/>
    </source>
</evidence>
<feature type="domain" description="Peptidase M16 C-terminal" evidence="10">
    <location>
        <begin position="202"/>
        <end position="257"/>
    </location>
</feature>
<dbReference type="OrthoDB" id="952271at2759"/>
<dbReference type="Pfam" id="PF05193">
    <property type="entry name" value="Peptidase_M16_C"/>
    <property type="match status" value="2"/>
</dbReference>
<evidence type="ECO:0000313" key="12">
    <source>
        <dbReference type="EMBL" id="RWS23762.1"/>
    </source>
</evidence>
<sequence>MERSQLVRDCFVESNGILKSVSDKRLFKYIRLDNGFQSLLISEPKTTENRFNAACLCVKVGTFEDPPEVLGLAHLLEHAITMGSEQFPKENAFDDFLGGCGGYSNAQTEYEETFFEFETLYEDFEDALRIFASYFIRPLLKKRSMLKEIKPVDSEFLESIGDDSSRLELLFQSLIKPDHPLSKFSWGNKETLSKNVDVHKYLVDFWKKYYVASNMALIIQTEHDLEKISDLVTELFQAVPSKNGLESVPEIVNYVFTFIEFLQSKGPQKYYFDEELLIDLNHFRFLDETSASIETKKFAQRFFHCPIENIVTRHLALRYDANVINRSLEHLDRSEANIMVISQEAFNRCSGPVQNEKWTKLKYKVEEIPDEWLQTQQFDTVFDGKVFFPAPNDFIASDFQLFIPEEVSEHPIAVYKTDDCRLWFKGDNKFKRPKGCINFIFSTSAALNIQQTIAMELFTDVLMQNLKEEVYPAYVAGLEYSVSFNSDKQFILKVSGFNHKLPNLVELLVSKIVNFSCDDKLFSAIKDDIKKSYFNSFVESQQLATSIRHLILQQNHFISVDKLKHVNDISLSEMQQTAKNFFGSLFIESLIQGNFTRQQAEDIVKRVRSQFQTPAQFSLNYPQIYELPKGEQIIRLKTFNTEEKCSIVCNYFQIGPFDIRKFCLLELLMKSMEEPLFDTLRTQQGLGYEVSNWFNDNWGIGGFCILVVSPTQKFTCDAVEESIEKFLKEFSKKVESMPESLFKKLVRSRIQAKSVPDLHLKEEFTRNFEELISRNYCFDRLNREIDCLKQITQPEFQRWSLHQILQFPSRRKLSIQVVGNVESENGVCNGGEKVYNLHVIEDKNNAKLIKDIASFKQSLNLFPPTFVKN</sequence>
<dbReference type="GO" id="GO:0006508">
    <property type="term" value="P:proteolysis"/>
    <property type="evidence" value="ECO:0007669"/>
    <property type="project" value="UniProtKB-KW"/>
</dbReference>
<reference evidence="12 13" key="1">
    <citation type="journal article" date="2018" name="Gigascience">
        <title>Genomes of trombidid mites reveal novel predicted allergens and laterally-transferred genes associated with secondary metabolism.</title>
        <authorList>
            <person name="Dong X."/>
            <person name="Chaisiri K."/>
            <person name="Xia D."/>
            <person name="Armstrong S.D."/>
            <person name="Fang Y."/>
            <person name="Donnelly M.J."/>
            <person name="Kadowaki T."/>
            <person name="McGarry J.W."/>
            <person name="Darby A.C."/>
            <person name="Makepeace B.L."/>
        </authorList>
    </citation>
    <scope>NUCLEOTIDE SEQUENCE [LARGE SCALE GENOMIC DNA]</scope>
    <source>
        <strain evidence="12">UoL-UT</strain>
    </source>
</reference>
<name>A0A443S8B0_9ACAR</name>
<evidence type="ECO:0000256" key="5">
    <source>
        <dbReference type="ARBA" id="ARBA00022801"/>
    </source>
</evidence>
<dbReference type="Proteomes" id="UP000288716">
    <property type="component" value="Unassembled WGS sequence"/>
</dbReference>
<evidence type="ECO:0000256" key="1">
    <source>
        <dbReference type="ARBA" id="ARBA00001947"/>
    </source>
</evidence>
<dbReference type="GO" id="GO:0046872">
    <property type="term" value="F:metal ion binding"/>
    <property type="evidence" value="ECO:0007669"/>
    <property type="project" value="UniProtKB-KW"/>
</dbReference>
<evidence type="ECO:0000313" key="13">
    <source>
        <dbReference type="Proteomes" id="UP000288716"/>
    </source>
</evidence>
<dbReference type="PANTHER" id="PTHR43690">
    <property type="entry name" value="NARDILYSIN"/>
    <property type="match status" value="1"/>
</dbReference>
<keyword evidence="6" id="KW-0862">Zinc</keyword>
<dbReference type="InterPro" id="IPR032632">
    <property type="entry name" value="Peptidase_M16_M"/>
</dbReference>
<keyword evidence="5" id="KW-0378">Hydrolase</keyword>
<comment type="caution">
    <text evidence="12">The sequence shown here is derived from an EMBL/GenBank/DDBJ whole genome shotgun (WGS) entry which is preliminary data.</text>
</comment>
<comment type="similarity">
    <text evidence="2 8">Belongs to the peptidase M16 family.</text>
</comment>
<keyword evidence="13" id="KW-1185">Reference proteome</keyword>
<dbReference type="InterPro" id="IPR050626">
    <property type="entry name" value="Peptidase_M16"/>
</dbReference>
<evidence type="ECO:0000256" key="6">
    <source>
        <dbReference type="ARBA" id="ARBA00022833"/>
    </source>
</evidence>
<dbReference type="STRING" id="299467.A0A443S8B0"/>
<gene>
    <name evidence="12" type="ORF">B4U80_03806</name>
</gene>
<dbReference type="SUPFAM" id="SSF63411">
    <property type="entry name" value="LuxS/MPP-like metallohydrolase"/>
    <property type="match status" value="4"/>
</dbReference>
<dbReference type="EMBL" id="NCKV01005911">
    <property type="protein sequence ID" value="RWS23762.1"/>
    <property type="molecule type" value="Genomic_DNA"/>
</dbReference>
<dbReference type="InterPro" id="IPR011249">
    <property type="entry name" value="Metalloenz_LuxS/M16"/>
</dbReference>
<evidence type="ECO:0000256" key="7">
    <source>
        <dbReference type="ARBA" id="ARBA00023049"/>
    </source>
</evidence>
<evidence type="ECO:0000256" key="3">
    <source>
        <dbReference type="ARBA" id="ARBA00022670"/>
    </source>
</evidence>
<dbReference type="AlphaFoldDB" id="A0A443S8B0"/>
<comment type="cofactor">
    <cofactor evidence="1">
        <name>Zn(2+)</name>
        <dbReference type="ChEBI" id="CHEBI:29105"/>
    </cofactor>
</comment>
<dbReference type="VEuPathDB" id="VectorBase:LDEU008278"/>
<evidence type="ECO:0000256" key="8">
    <source>
        <dbReference type="RuleBase" id="RU004447"/>
    </source>
</evidence>
<accession>A0A443S8B0</accession>
<keyword evidence="4" id="KW-0479">Metal-binding</keyword>
<evidence type="ECO:0000256" key="4">
    <source>
        <dbReference type="ARBA" id="ARBA00022723"/>
    </source>
</evidence>
<dbReference type="GO" id="GO:0004222">
    <property type="term" value="F:metalloendopeptidase activity"/>
    <property type="evidence" value="ECO:0007669"/>
    <property type="project" value="InterPro"/>
</dbReference>
<dbReference type="InterPro" id="IPR011765">
    <property type="entry name" value="Pept_M16_N"/>
</dbReference>
<proteinExistence type="inferred from homology"/>
<evidence type="ECO:0000256" key="2">
    <source>
        <dbReference type="ARBA" id="ARBA00007261"/>
    </source>
</evidence>
<dbReference type="FunFam" id="3.30.830.10:FF:000012">
    <property type="entry name" value="Protease 3"/>
    <property type="match status" value="1"/>
</dbReference>
<feature type="domain" description="Peptidase M16 middle/third" evidence="11">
    <location>
        <begin position="283"/>
        <end position="564"/>
    </location>
</feature>
<dbReference type="Pfam" id="PF00675">
    <property type="entry name" value="Peptidase_M16"/>
    <property type="match status" value="1"/>
</dbReference>